<dbReference type="Pfam" id="PF01546">
    <property type="entry name" value="Peptidase_M20"/>
    <property type="match status" value="1"/>
</dbReference>
<dbReference type="InterPro" id="IPR017439">
    <property type="entry name" value="Amidohydrolase"/>
</dbReference>
<dbReference type="SUPFAM" id="SSF55031">
    <property type="entry name" value="Bacterial exopeptidase dimerisation domain"/>
    <property type="match status" value="1"/>
</dbReference>
<dbReference type="Gene3D" id="3.30.70.360">
    <property type="match status" value="1"/>
</dbReference>
<evidence type="ECO:0000313" key="4">
    <source>
        <dbReference type="Proteomes" id="UP001549019"/>
    </source>
</evidence>
<evidence type="ECO:0000256" key="1">
    <source>
        <dbReference type="ARBA" id="ARBA00006153"/>
    </source>
</evidence>
<dbReference type="SUPFAM" id="SSF53187">
    <property type="entry name" value="Zn-dependent exopeptidases"/>
    <property type="match status" value="1"/>
</dbReference>
<evidence type="ECO:0000259" key="2">
    <source>
        <dbReference type="Pfam" id="PF07687"/>
    </source>
</evidence>
<name>A0ABV2ECC3_9STAP</name>
<comment type="caution">
    <text evidence="3">The sequence shown here is derived from an EMBL/GenBank/DDBJ whole genome shotgun (WGS) entry which is preliminary data.</text>
</comment>
<dbReference type="InterPro" id="IPR036264">
    <property type="entry name" value="Bact_exopeptidase_dim_dom"/>
</dbReference>
<evidence type="ECO:0000313" key="3">
    <source>
        <dbReference type="EMBL" id="MET3112053.1"/>
    </source>
</evidence>
<protein>
    <submittedName>
        <fullName evidence="3">Amidohydrolase</fullName>
    </submittedName>
</protein>
<dbReference type="Proteomes" id="UP001549019">
    <property type="component" value="Unassembled WGS sequence"/>
</dbReference>
<dbReference type="RefSeq" id="WP_230822521.1">
    <property type="nucleotide sequence ID" value="NZ_JAJNCU010000008.1"/>
</dbReference>
<dbReference type="Gene3D" id="3.40.630.10">
    <property type="entry name" value="Zn peptidases"/>
    <property type="match status" value="1"/>
</dbReference>
<gene>
    <name evidence="3" type="ORF">ABHD89_002479</name>
</gene>
<comment type="similarity">
    <text evidence="1">Belongs to the peptidase M20 family.</text>
</comment>
<sequence>MEALFKALEDEFDNMVDFRRDMHMYPELSHHEEKTPEKIAQFYKDLGLEDVRTKVGGRGVVATLEGGKPGKTVALRADFDALPIQDAKDVEYKSKVDGVMHACGHDVHTSTLLHVAKVLFQNKEEVPGKVVFLHQFAEEVIPGGAKFMIEDGCLDGVDAVFGAHVISTMPFGKVGALPGAFMASGDTFEITVQGKGGHAGMPQHNKDPLTVATTLFQSLQTIVSRDTDPLNSGVVSVTTFNTGQPNFNVIPDKVEMKGTVRTLDDETRDKAEERIKQLTKGIADAYGMSAEVNYTRGYPVVVNDDDETVRILEVQRQVMGEENVIDIKPQTSMEDFGYYLEERPGCFFIVGGTMEDKDDVYPHHHPNFDVDERAMINIGKIFIATVFDYNSDAK</sequence>
<dbReference type="InterPro" id="IPR002933">
    <property type="entry name" value="Peptidase_M20"/>
</dbReference>
<accession>A0ABV2ECC3</accession>
<feature type="domain" description="Peptidase M20 dimerisation" evidence="2">
    <location>
        <begin position="187"/>
        <end position="280"/>
    </location>
</feature>
<dbReference type="NCBIfam" id="TIGR01891">
    <property type="entry name" value="amidohydrolases"/>
    <property type="match status" value="1"/>
</dbReference>
<proteinExistence type="inferred from homology"/>
<dbReference type="InterPro" id="IPR011650">
    <property type="entry name" value="Peptidase_M20_dimer"/>
</dbReference>
<dbReference type="PANTHER" id="PTHR11014">
    <property type="entry name" value="PEPTIDASE M20 FAMILY MEMBER"/>
    <property type="match status" value="1"/>
</dbReference>
<organism evidence="3 4">
    <name type="scientific">Salinicoccus halitifaciens</name>
    <dbReference type="NCBI Taxonomy" id="1073415"/>
    <lineage>
        <taxon>Bacteria</taxon>
        <taxon>Bacillati</taxon>
        <taxon>Bacillota</taxon>
        <taxon>Bacilli</taxon>
        <taxon>Bacillales</taxon>
        <taxon>Staphylococcaceae</taxon>
        <taxon>Salinicoccus</taxon>
    </lineage>
</organism>
<reference evidence="3 4" key="1">
    <citation type="submission" date="2024-05" db="EMBL/GenBank/DDBJ databases">
        <title>Genomic Encyclopedia of Type Strains, Phase IV (KMG-IV): sequencing the most valuable type-strain genomes for metagenomic binning, comparative biology and taxonomic classification.</title>
        <authorList>
            <person name="Goeker M."/>
        </authorList>
    </citation>
    <scope>NUCLEOTIDE SEQUENCE [LARGE SCALE GENOMIC DNA]</scope>
    <source>
        <strain evidence="3 4">DSM 25286</strain>
    </source>
</reference>
<dbReference type="Pfam" id="PF07687">
    <property type="entry name" value="M20_dimer"/>
    <property type="match status" value="1"/>
</dbReference>
<dbReference type="PIRSF" id="PIRSF005962">
    <property type="entry name" value="Pept_M20D_amidohydro"/>
    <property type="match status" value="1"/>
</dbReference>
<keyword evidence="4" id="KW-1185">Reference proteome</keyword>
<dbReference type="EMBL" id="JBDZDV010000008">
    <property type="protein sequence ID" value="MET3112053.1"/>
    <property type="molecule type" value="Genomic_DNA"/>
</dbReference>
<dbReference type="PANTHER" id="PTHR11014:SF63">
    <property type="entry name" value="METALLOPEPTIDASE, PUTATIVE (AFU_ORTHOLOGUE AFUA_6G09600)-RELATED"/>
    <property type="match status" value="1"/>
</dbReference>